<organism evidence="1 2">
    <name type="scientific">Gossypium australe</name>
    <dbReference type="NCBI Taxonomy" id="47621"/>
    <lineage>
        <taxon>Eukaryota</taxon>
        <taxon>Viridiplantae</taxon>
        <taxon>Streptophyta</taxon>
        <taxon>Embryophyta</taxon>
        <taxon>Tracheophyta</taxon>
        <taxon>Spermatophyta</taxon>
        <taxon>Magnoliopsida</taxon>
        <taxon>eudicotyledons</taxon>
        <taxon>Gunneridae</taxon>
        <taxon>Pentapetalae</taxon>
        <taxon>rosids</taxon>
        <taxon>malvids</taxon>
        <taxon>Malvales</taxon>
        <taxon>Malvaceae</taxon>
        <taxon>Malvoideae</taxon>
        <taxon>Gossypium</taxon>
    </lineage>
</organism>
<dbReference type="OrthoDB" id="1305902at2759"/>
<accession>A0A5B6UCW3</accession>
<dbReference type="AlphaFoldDB" id="A0A5B6UCW3"/>
<reference evidence="2" key="1">
    <citation type="journal article" date="2019" name="Plant Biotechnol. J.">
        <title>Genome sequencing of the Australian wild diploid species Gossypium australe highlights disease resistance and delayed gland morphogenesis.</title>
        <authorList>
            <person name="Cai Y."/>
            <person name="Cai X."/>
            <person name="Wang Q."/>
            <person name="Wang P."/>
            <person name="Zhang Y."/>
            <person name="Cai C."/>
            <person name="Xu Y."/>
            <person name="Wang K."/>
            <person name="Zhou Z."/>
            <person name="Wang C."/>
            <person name="Geng S."/>
            <person name="Li B."/>
            <person name="Dong Q."/>
            <person name="Hou Y."/>
            <person name="Wang H."/>
            <person name="Ai P."/>
            <person name="Liu Z."/>
            <person name="Yi F."/>
            <person name="Sun M."/>
            <person name="An G."/>
            <person name="Cheng J."/>
            <person name="Zhang Y."/>
            <person name="Shi Q."/>
            <person name="Xie Y."/>
            <person name="Shi X."/>
            <person name="Chang Y."/>
            <person name="Huang F."/>
            <person name="Chen Y."/>
            <person name="Hong S."/>
            <person name="Mi L."/>
            <person name="Sun Q."/>
            <person name="Zhang L."/>
            <person name="Zhou B."/>
            <person name="Peng R."/>
            <person name="Zhang X."/>
            <person name="Liu F."/>
        </authorList>
    </citation>
    <scope>NUCLEOTIDE SEQUENCE [LARGE SCALE GENOMIC DNA]</scope>
    <source>
        <strain evidence="2">cv. PA1801</strain>
    </source>
</reference>
<comment type="caution">
    <text evidence="1">The sequence shown here is derived from an EMBL/GenBank/DDBJ whole genome shotgun (WGS) entry which is preliminary data.</text>
</comment>
<proteinExistence type="predicted"/>
<keyword evidence="2" id="KW-1185">Reference proteome</keyword>
<evidence type="ECO:0000313" key="2">
    <source>
        <dbReference type="Proteomes" id="UP000325315"/>
    </source>
</evidence>
<dbReference type="Proteomes" id="UP000325315">
    <property type="component" value="Unassembled WGS sequence"/>
</dbReference>
<dbReference type="EMBL" id="SMMG02000012">
    <property type="protein sequence ID" value="KAA3455871.1"/>
    <property type="molecule type" value="Genomic_DNA"/>
</dbReference>
<evidence type="ECO:0000313" key="1">
    <source>
        <dbReference type="EMBL" id="KAA3455871.1"/>
    </source>
</evidence>
<gene>
    <name evidence="1" type="ORF">EPI10_018844</name>
</gene>
<name>A0A5B6UCW3_9ROSI</name>
<sequence>MMPSVFGYSPFRYATTCTNGWICKSMSNHPIEVRHFQLQAILRRNLIQSCLHHNMQEWLQLHIFYNGLDGSLRAELDCAFGGAFMNNTYE</sequence>
<protein>
    <submittedName>
        <fullName evidence="1">Retrotransposon gag protein</fullName>
    </submittedName>
</protein>